<dbReference type="PROSITE" id="PS50235">
    <property type="entry name" value="USP_3"/>
    <property type="match status" value="1"/>
</dbReference>
<dbReference type="Pfam" id="PF12030">
    <property type="entry name" value="DUF3517"/>
    <property type="match status" value="1"/>
</dbReference>
<dbReference type="InterPro" id="IPR001394">
    <property type="entry name" value="Peptidase_C19_UCH"/>
</dbReference>
<dbReference type="GO" id="GO:0016579">
    <property type="term" value="P:protein deubiquitination"/>
    <property type="evidence" value="ECO:0007669"/>
    <property type="project" value="InterPro"/>
</dbReference>
<accession>A0A2J6RQK8</accession>
<dbReference type="InterPro" id="IPR050164">
    <property type="entry name" value="Peptidase_C19"/>
</dbReference>
<dbReference type="PANTHER" id="PTHR24006">
    <property type="entry name" value="UBIQUITIN CARBOXYL-TERMINAL HYDROLASE"/>
    <property type="match status" value="1"/>
</dbReference>
<evidence type="ECO:0000313" key="3">
    <source>
        <dbReference type="EMBL" id="PMD40783.1"/>
    </source>
</evidence>
<feature type="compositionally biased region" description="Basic and acidic residues" evidence="1">
    <location>
        <begin position="1"/>
        <end position="10"/>
    </location>
</feature>
<dbReference type="STRING" id="1149755.A0A2J6RQK8"/>
<dbReference type="CDD" id="cd02659">
    <property type="entry name" value="peptidase_C19C"/>
    <property type="match status" value="1"/>
</dbReference>
<feature type="compositionally biased region" description="Acidic residues" evidence="1">
    <location>
        <begin position="2484"/>
        <end position="2502"/>
    </location>
</feature>
<dbReference type="GO" id="GO:0005829">
    <property type="term" value="C:cytosol"/>
    <property type="evidence" value="ECO:0007669"/>
    <property type="project" value="TreeGrafter"/>
</dbReference>
<feature type="compositionally biased region" description="Basic and acidic residues" evidence="1">
    <location>
        <begin position="60"/>
        <end position="70"/>
    </location>
</feature>
<dbReference type="InterPro" id="IPR028889">
    <property type="entry name" value="USP"/>
</dbReference>
<dbReference type="FunFam" id="3.90.70.10:FF:000136">
    <property type="entry name" value="Ubiquitin C-terminal hydrolase, putative"/>
    <property type="match status" value="1"/>
</dbReference>
<evidence type="ECO:0000256" key="1">
    <source>
        <dbReference type="SAM" id="MobiDB-lite"/>
    </source>
</evidence>
<proteinExistence type="predicted"/>
<feature type="compositionally biased region" description="Polar residues" evidence="1">
    <location>
        <begin position="89"/>
        <end position="103"/>
    </location>
</feature>
<dbReference type="InterPro" id="IPR021905">
    <property type="entry name" value="DUF3517"/>
</dbReference>
<feature type="domain" description="USP" evidence="2">
    <location>
        <begin position="1578"/>
        <end position="1906"/>
    </location>
</feature>
<sequence>MDEAPRERAISSEPCSGRPNPFDDVTEQVSRKRQRVSRGGSRSRSVDAARDTDIVADSMLVREGHPKAEADPPPSTPTREPSEQPPAEPTSSRVTINLRTNRTLEAIPSSPPSPSTPSKMVHGADDAGTRISIESESDALSTIPPIETPSSSASPIGSPQVELIPMDNDDSDFNNDDLPVAIINDDSDYLDLMSSFPYKAEGETLANTVNRLSRFIQFESIDDDACFCKLRDWIESYLFANNDLELFYQSFAKYREFWGVFPDLIWCLSYRSRFFGDFLKKSREGRQSLTEFLCQFARLTGKFLAMDARTLDYHKWDNNDQEPDLGSRVYICAFSFLLRKEEHSHIGRNLEAHYQWNWDDDAALMSDSFQTEGGSILNLTKLVRGQLRLMSRNPKLVDAFTDPCRLACKIFVDAAANYEDGNQHPQVKEAAWQKISQGYDFYTAMSVGLETIIEKHVTFLSPDAATTHLYNLPLMLKIAIHMDIPAVHELLESKRRQHTMLIRKQFETVISREWKFTILKKLITSAQMQLRVVGVTTMCSDLLELYQRNKGQDPTTSPMLLYFAEFVLANELVDYIVGIGSHPEIINESNNILGFLIVTKTYKSPQTDKIWQTVMTSQDPRVVEAILRMVMRCLNLYDCRSLLYICKKVCDVPIESFTVPMREFSQNLFKDLVLKIADAGQYLAAPPYDLCVRLIRESSIISAECPMGYPEIQAFAAGRLRELLQYGPSPEARTAIYLSCLEDISSRSSTAPGSICVINGLIRQNILDLRRLCNEHGLTQLVIEELESAVAADRHSTARNSPASNARRELLMALIIHEPATINPDLGKRLWDVLVGSASKSALERNSSWLILNSATKKSSIKNVFLASCYREYLPKLPPSCFTTGTLDFAREAIFTWLDEVRLDFVAEDRTFDSHALEQLWRMILTAPPNTIDAAAISILVEVYVDNSLILTMPRAKARSIHLALVDRCLDQLKTAASKLKTFSDGASSGSDEGMVIVASEDQFQEQEKIFARSLAVLREFLRAYQSKPQFATPKPRSTTTVTTTDVEGEPLTVKYQSFDGNTHTEVKSLTLGKLNTAAALFASLQKATGFKNYKVYCGGKEFDPDEVEVCKSLDDLNLNGLVLIQRREDSDGFPGYVNGVKPTLESEIMKHFDDLWGYLSMHEKVAQEIYYFLVKFPVYERLMRDFDTDTSHSEIFPTGQPFKSLYAIHALKEYIVGQTQKGSVNETALTRAISLIIAALSDRDVLDHCASDDLRDCLALHLIDCFVHFMKEPIPPASIAPYLNDILLQRLLQLLHDAKGIQSSQNSVHLTWRSFEAILEGCIHNPELWSHFASYLASNTLLRELLLDDPRPLIRKSVAKHIVSKCTFSPSLAQVSTTGFVMAFWPMVASLIPEATKHPYHCEEIFSLAHTLLKRVTETSTELLNMEDCVTQWGDLLLNHSRQESVGHSESIDLVAQGLATLLSHATSSTNANQKLIACSAIGPALFRRHLFPDLTVDDDQDEIIVPTVPLLNPVTRRILAETILNLVKDDEPQYRNILAQLTALVPYVVGEDGPYAYDLGFQFDRSKAIRSQTGYVGLKNLSNTCYLNSLFTQLYMNIPFREFMLNAHVADGGASQKLLSETQNLFSYMQNSFQRSVSPANLASSIRTYEEGQIDVNIQMDVDEFYNLLFDRWESQILAPDAKRKFRSFYGGQLVQQVKSKECSHISERLEPFSAIQCDIKGKSSLQESLQAYVDGEVMEGDNKYKCSGCDRHVDAVKRACLKDIPDNLIFHLKRFDFNLRTLQRSKINDHFSFPTKIDMRPYKVEHLMDTPEETPEDIFELVGILVHSGTAESGHYYSFIRERPSNGEKENWIEFNDDTVSPWDPNQMENSCFGGPDYRGPVDGGNLQYDKSWSAYMLFYQRSSELAVQKQSLQVSGLASPLHLPISPRLSNHIAMENELFLRKYCLYDPSHAMFVTKTLAHIKHINGGQCSHSHTLEKLALYTALNHLDQVIARTKDLPDFPAFMLALRQICHQCAECSRDYLEWYCDLPETLRVLLLRNPDALVRTEIASSIIAALNKVNADAPYAYGLGDDDEIDADDLEGGDPQLIQRIVKAINRLWDIFHTNIRAWPEYFGLLASIAKMGKCEATLLLDAGYLRRTLELISADVQLPISTQYSRMLGFINKRVATRPVSYESVITLLWRLLDTCDASIDPIADDDDRIDIAMNNMAVPLSLGERNLLLQHWTRTEAHIVVEKLLQIHQNDYATEAIIVALLNWPDTLDDNVYAAITHGIRRNVTSAPCGPFLRAALTYCQHSTESRALVNMVMHVTKVATHVENVDGKEFLQFFKNVMKLECVNCDMEPEEIHQFFLEQATQWGPGLLTYYEMAVRADTEDFLRELIIKPASDASDQEIPDDESERERLRLAVIAGQKLGVTCLEYLQDSYVRPRQTAVRAIVANILTVIEACQQLFDFDSKDQLTRRFAEMSFSVTPAIKKNMVEEADEEVSDWDGSQDDYDGSSEPMDSVAELGPADNEDAV</sequence>
<protein>
    <submittedName>
        <fullName evidence="3">Ubiquitin C-terminal hydrolase-like protein</fullName>
    </submittedName>
</protein>
<dbReference type="SUPFAM" id="SSF48371">
    <property type="entry name" value="ARM repeat"/>
    <property type="match status" value="1"/>
</dbReference>
<feature type="region of interest" description="Disordered" evidence="1">
    <location>
        <begin position="1"/>
        <end position="124"/>
    </location>
</feature>
<dbReference type="OrthoDB" id="420187at2759"/>
<evidence type="ECO:0000259" key="2">
    <source>
        <dbReference type="PROSITE" id="PS50235"/>
    </source>
</evidence>
<dbReference type="PANTHER" id="PTHR24006:SF827">
    <property type="entry name" value="UBIQUITIN CARBOXYL-TERMINAL HYDROLASE 34"/>
    <property type="match status" value="1"/>
</dbReference>
<dbReference type="EMBL" id="KZ613945">
    <property type="protein sequence ID" value="PMD40783.1"/>
    <property type="molecule type" value="Genomic_DNA"/>
</dbReference>
<dbReference type="GO" id="GO:0005634">
    <property type="term" value="C:nucleus"/>
    <property type="evidence" value="ECO:0007669"/>
    <property type="project" value="TreeGrafter"/>
</dbReference>
<keyword evidence="4" id="KW-1185">Reference proteome</keyword>
<name>A0A2J6RQK8_HYAVF</name>
<dbReference type="Proteomes" id="UP000235786">
    <property type="component" value="Unassembled WGS sequence"/>
</dbReference>
<dbReference type="PROSITE" id="PS00973">
    <property type="entry name" value="USP_2"/>
    <property type="match status" value="1"/>
</dbReference>
<dbReference type="SUPFAM" id="SSF54001">
    <property type="entry name" value="Cysteine proteinases"/>
    <property type="match status" value="1"/>
</dbReference>
<dbReference type="Gene3D" id="3.90.70.10">
    <property type="entry name" value="Cysteine proteinases"/>
    <property type="match status" value="1"/>
</dbReference>
<evidence type="ECO:0000313" key="4">
    <source>
        <dbReference type="Proteomes" id="UP000235786"/>
    </source>
</evidence>
<organism evidence="3 4">
    <name type="scientific">Hyaloscypha variabilis (strain UAMH 11265 / GT02V1 / F)</name>
    <name type="common">Meliniomyces variabilis</name>
    <dbReference type="NCBI Taxonomy" id="1149755"/>
    <lineage>
        <taxon>Eukaryota</taxon>
        <taxon>Fungi</taxon>
        <taxon>Dikarya</taxon>
        <taxon>Ascomycota</taxon>
        <taxon>Pezizomycotina</taxon>
        <taxon>Leotiomycetes</taxon>
        <taxon>Helotiales</taxon>
        <taxon>Hyaloscyphaceae</taxon>
        <taxon>Hyaloscypha</taxon>
        <taxon>Hyaloscypha variabilis</taxon>
    </lineage>
</organism>
<dbReference type="InterPro" id="IPR018200">
    <property type="entry name" value="USP_CS"/>
</dbReference>
<feature type="compositionally biased region" description="Basic and acidic residues" evidence="1">
    <location>
        <begin position="44"/>
        <end position="53"/>
    </location>
</feature>
<dbReference type="InterPro" id="IPR038765">
    <property type="entry name" value="Papain-like_cys_pep_sf"/>
</dbReference>
<gene>
    <name evidence="3" type="ORF">L207DRAFT_512234</name>
</gene>
<dbReference type="InterPro" id="IPR016024">
    <property type="entry name" value="ARM-type_fold"/>
</dbReference>
<dbReference type="Pfam" id="PF00443">
    <property type="entry name" value="UCH"/>
    <property type="match status" value="1"/>
</dbReference>
<keyword evidence="3" id="KW-0378">Hydrolase</keyword>
<feature type="region of interest" description="Disordered" evidence="1">
    <location>
        <begin position="2483"/>
        <end position="2522"/>
    </location>
</feature>
<reference evidence="3 4" key="1">
    <citation type="submission" date="2016-04" db="EMBL/GenBank/DDBJ databases">
        <title>A degradative enzymes factory behind the ericoid mycorrhizal symbiosis.</title>
        <authorList>
            <consortium name="DOE Joint Genome Institute"/>
            <person name="Martino E."/>
            <person name="Morin E."/>
            <person name="Grelet G."/>
            <person name="Kuo A."/>
            <person name="Kohler A."/>
            <person name="Daghino S."/>
            <person name="Barry K."/>
            <person name="Choi C."/>
            <person name="Cichocki N."/>
            <person name="Clum A."/>
            <person name="Copeland A."/>
            <person name="Hainaut M."/>
            <person name="Haridas S."/>
            <person name="Labutti K."/>
            <person name="Lindquist E."/>
            <person name="Lipzen A."/>
            <person name="Khouja H.-R."/>
            <person name="Murat C."/>
            <person name="Ohm R."/>
            <person name="Olson A."/>
            <person name="Spatafora J."/>
            <person name="Veneault-Fourrey C."/>
            <person name="Henrissat B."/>
            <person name="Grigoriev I."/>
            <person name="Martin F."/>
            <person name="Perotto S."/>
        </authorList>
    </citation>
    <scope>NUCLEOTIDE SEQUENCE [LARGE SCALE GENOMIC DNA]</scope>
    <source>
        <strain evidence="3 4">F</strain>
    </source>
</reference>
<dbReference type="GO" id="GO:0004843">
    <property type="term" value="F:cysteine-type deubiquitinase activity"/>
    <property type="evidence" value="ECO:0007669"/>
    <property type="project" value="InterPro"/>
</dbReference>